<evidence type="ECO:0000313" key="10">
    <source>
        <dbReference type="Proteomes" id="UP000028781"/>
    </source>
</evidence>
<keyword evidence="2" id="KW-0436">Ligase</keyword>
<evidence type="ECO:0000256" key="2">
    <source>
        <dbReference type="ARBA" id="ARBA00022598"/>
    </source>
</evidence>
<reference evidence="9 10" key="1">
    <citation type="journal article" date="2015" name="Int. J. Syst. Evol. Microbiol.">
        <title>M ethanocaldococcus bathoardescens sp. nov., a hyperthermophilic methanogen isolated from a volcanically active deep-sea hydrothermal vent.</title>
        <authorList>
            <person name="Stewart L.C."/>
            <person name="Jung J.H."/>
            <person name="Kim Y.T."/>
            <person name="Kwon S.W."/>
            <person name="Park C.S."/>
            <person name="Holden J.F."/>
        </authorList>
    </citation>
    <scope>NUCLEOTIDE SEQUENCE [LARGE SCALE GENOMIC DNA]</scope>
    <source>
        <strain evidence="9 10">JH146</strain>
    </source>
</reference>
<keyword evidence="4 7" id="KW-0547">Nucleotide-binding</keyword>
<keyword evidence="6" id="KW-0460">Magnesium</keyword>
<evidence type="ECO:0000256" key="4">
    <source>
        <dbReference type="ARBA" id="ARBA00022741"/>
    </source>
</evidence>
<dbReference type="GO" id="GO:0016879">
    <property type="term" value="F:ligase activity, forming carbon-nitrogen bonds"/>
    <property type="evidence" value="ECO:0007669"/>
    <property type="project" value="TreeGrafter"/>
</dbReference>
<evidence type="ECO:0000313" key="9">
    <source>
        <dbReference type="EMBL" id="AIJ05690.1"/>
    </source>
</evidence>
<dbReference type="HOGENOM" id="CLU_054353_2_0_2"/>
<evidence type="ECO:0000256" key="5">
    <source>
        <dbReference type="ARBA" id="ARBA00022840"/>
    </source>
</evidence>
<dbReference type="Pfam" id="PF08443">
    <property type="entry name" value="RimK"/>
    <property type="match status" value="1"/>
</dbReference>
<sequence length="291" mass="33109">MKLGIITIDRDEVINDLIKSCEKFEVDYKIINPKNIVAGFNLDFKLKYYKSFLNELDCCFVRNLGWDSFFRFDVLKYLNQYVPVINPPDGIDKASNKFLTSIFLELNNIPQPKTAVTESINEAIVWIDTFGEAVLKPIFGCGGEGIIKIKKESPISNKLNTLNEFKEKYKTFYIQEFIKPLGNEYRDIRAFVIDDEVVAAMYRVGGDNWKNNVSQGGRVEECEITDEIEKLALKAKNAIGLFYAGVDLIESENGLKVLEVNSTPSWIGLSKVSKVNIADKLLEKIIQYVKS</sequence>
<dbReference type="NCBIfam" id="NF040720">
    <property type="entry name" value="MptN_Meth"/>
    <property type="match status" value="1"/>
</dbReference>
<evidence type="ECO:0000256" key="1">
    <source>
        <dbReference type="ARBA" id="ARBA00001946"/>
    </source>
</evidence>
<dbReference type="Proteomes" id="UP000028781">
    <property type="component" value="Chromosome"/>
</dbReference>
<dbReference type="GO" id="GO:0005737">
    <property type="term" value="C:cytoplasm"/>
    <property type="evidence" value="ECO:0007669"/>
    <property type="project" value="TreeGrafter"/>
</dbReference>
<dbReference type="AlphaFoldDB" id="A0A076LBE7"/>
<dbReference type="InterPro" id="IPR013815">
    <property type="entry name" value="ATP_grasp_subdomain_1"/>
</dbReference>
<comment type="cofactor">
    <cofactor evidence="1">
        <name>Mg(2+)</name>
        <dbReference type="ChEBI" id="CHEBI:18420"/>
    </cofactor>
</comment>
<dbReference type="Gene3D" id="3.30.470.20">
    <property type="entry name" value="ATP-grasp fold, B domain"/>
    <property type="match status" value="1"/>
</dbReference>
<dbReference type="STRING" id="1301915.JH146_0844"/>
<keyword evidence="10" id="KW-1185">Reference proteome</keyword>
<dbReference type="GO" id="GO:0005524">
    <property type="term" value="F:ATP binding"/>
    <property type="evidence" value="ECO:0007669"/>
    <property type="project" value="UniProtKB-UniRule"/>
</dbReference>
<dbReference type="Gene3D" id="3.30.1490.20">
    <property type="entry name" value="ATP-grasp fold, A domain"/>
    <property type="match status" value="1"/>
</dbReference>
<gene>
    <name evidence="9" type="ORF">JH146_0844</name>
</gene>
<evidence type="ECO:0000256" key="7">
    <source>
        <dbReference type="PROSITE-ProRule" id="PRU00409"/>
    </source>
</evidence>
<dbReference type="NCBIfam" id="TIGR00768">
    <property type="entry name" value="rimK_fam"/>
    <property type="match status" value="1"/>
</dbReference>
<keyword evidence="3" id="KW-0479">Metal-binding</keyword>
<dbReference type="FunFam" id="3.30.470.20:FF:000058">
    <property type="entry name" value="Alpha-aminoadipate--LysW ligase LysX protein"/>
    <property type="match status" value="1"/>
</dbReference>
<dbReference type="InterPro" id="IPR011761">
    <property type="entry name" value="ATP-grasp"/>
</dbReference>
<dbReference type="Gene3D" id="3.40.50.20">
    <property type="match status" value="1"/>
</dbReference>
<dbReference type="PANTHER" id="PTHR21621:SF0">
    <property type="entry name" value="BETA-CITRYLGLUTAMATE SYNTHASE B-RELATED"/>
    <property type="match status" value="1"/>
</dbReference>
<dbReference type="KEGG" id="mjh:JH146_0844"/>
<dbReference type="PROSITE" id="PS50975">
    <property type="entry name" value="ATP_GRASP"/>
    <property type="match status" value="1"/>
</dbReference>
<dbReference type="EMBL" id="CP009149">
    <property type="protein sequence ID" value="AIJ05690.1"/>
    <property type="molecule type" value="Genomic_DNA"/>
</dbReference>
<organism evidence="9 10">
    <name type="scientific">Methanocaldococcus bathoardescens</name>
    <dbReference type="NCBI Taxonomy" id="1301915"/>
    <lineage>
        <taxon>Archaea</taxon>
        <taxon>Methanobacteriati</taxon>
        <taxon>Methanobacteriota</taxon>
        <taxon>Methanomada group</taxon>
        <taxon>Methanococci</taxon>
        <taxon>Methanococcales</taxon>
        <taxon>Methanocaldococcaceae</taxon>
        <taxon>Methanocaldococcus</taxon>
    </lineage>
</organism>
<dbReference type="GeneID" id="24891451"/>
<dbReference type="PANTHER" id="PTHR21621">
    <property type="entry name" value="RIBOSOMAL PROTEIN S6 MODIFICATION PROTEIN"/>
    <property type="match status" value="1"/>
</dbReference>
<dbReference type="GO" id="GO:0046872">
    <property type="term" value="F:metal ion binding"/>
    <property type="evidence" value="ECO:0007669"/>
    <property type="project" value="UniProtKB-KW"/>
</dbReference>
<dbReference type="SUPFAM" id="SSF56059">
    <property type="entry name" value="Glutathione synthetase ATP-binding domain-like"/>
    <property type="match status" value="1"/>
</dbReference>
<feature type="domain" description="ATP-grasp" evidence="8">
    <location>
        <begin position="101"/>
        <end position="286"/>
    </location>
</feature>
<dbReference type="InterPro" id="IPR053432">
    <property type="entry name" value="THMPT_Glu_ligase"/>
</dbReference>
<dbReference type="OrthoDB" id="33241at2157"/>
<evidence type="ECO:0000259" key="8">
    <source>
        <dbReference type="PROSITE" id="PS50975"/>
    </source>
</evidence>
<protein>
    <submittedName>
        <fullName evidence="9">30S ribosomal protein S6 modification protein</fullName>
    </submittedName>
</protein>
<dbReference type="RefSeq" id="WP_048201844.1">
    <property type="nucleotide sequence ID" value="NZ_CP009149.1"/>
</dbReference>
<dbReference type="InterPro" id="IPR013651">
    <property type="entry name" value="ATP-grasp_RimK-type"/>
</dbReference>
<evidence type="ECO:0000256" key="3">
    <source>
        <dbReference type="ARBA" id="ARBA00022723"/>
    </source>
</evidence>
<keyword evidence="5 7" id="KW-0067">ATP-binding</keyword>
<name>A0A076LBE7_9EURY</name>
<dbReference type="InterPro" id="IPR004666">
    <property type="entry name" value="Rp_bS6_RimK/Lys_biosynth_LsyX"/>
</dbReference>
<accession>A0A076LBE7</accession>
<evidence type="ECO:0000256" key="6">
    <source>
        <dbReference type="ARBA" id="ARBA00022842"/>
    </source>
</evidence>
<proteinExistence type="predicted"/>